<name>A0A0M0HR00_VIBNE</name>
<dbReference type="Pfam" id="PF05762">
    <property type="entry name" value="VWA_CoxE"/>
    <property type="match status" value="1"/>
</dbReference>
<dbReference type="NCBIfam" id="NF008230">
    <property type="entry name" value="PRK10997.1"/>
    <property type="match status" value="1"/>
</dbReference>
<dbReference type="OrthoDB" id="387240at2"/>
<accession>A0A0M0HR00</accession>
<dbReference type="CDD" id="cd01462">
    <property type="entry name" value="VWA_YIEM_type"/>
    <property type="match status" value="1"/>
</dbReference>
<dbReference type="PANTHER" id="PTHR36846:SF1">
    <property type="entry name" value="PROTEIN VIAA"/>
    <property type="match status" value="1"/>
</dbReference>
<comment type="caution">
    <text evidence="2">The sequence shown here is derived from an EMBL/GenBank/DDBJ whole genome shotgun (WGS) entry which is preliminary data.</text>
</comment>
<dbReference type="InterPro" id="IPR008912">
    <property type="entry name" value="Uncharacterised_CoxE"/>
</dbReference>
<sequence>MLGADGLNLALMVADSGIIDSAVNDLLARSQVMAMAENRGVKSSVKSHLLKWRGSVKKRITKVCETERFQQELALYQEVIHWDEERFFDEIPSIIKQLEWHSAFYLQARRLLEKNKGFHNPMFPHYFCDQWYQSLSDAIKQAQLTELEANKEKVLKDLYQRMETMKNMDKVTEEGDEGSVGRLWDMASAKLSKSDLTVMKRHAEFLKKNKGLQEIAEKLGRMAGQVNDPELNRAPAEELQMIEEKSDRATDDIVGIHESDDLNKLLPNETMFLAYPELEVVFYKHLVDKRLMNYKMQGKSRTLRKVRAQRPDNKSVDVEQGPFIVCVDASGSMSGFPEQCAKAMAYALMQIALAEDRDCYVILFSTEQITYELTKQDGLREASDFLTYSFHGGTDLEPVLMKSIDLMSGDKYKNADMVVISDFIAPKQSDEMAARVEQLKARKNRFHAISLSKYGNPELMIMFDHCWSYHPNLVGRIMKKW</sequence>
<dbReference type="Proteomes" id="UP000037515">
    <property type="component" value="Unassembled WGS sequence"/>
</dbReference>
<gene>
    <name evidence="2" type="ORF">AKJ17_06365</name>
</gene>
<evidence type="ECO:0000313" key="2">
    <source>
        <dbReference type="EMBL" id="KOO04525.1"/>
    </source>
</evidence>
<feature type="domain" description="VWFA" evidence="1">
    <location>
        <begin position="320"/>
        <end position="479"/>
    </location>
</feature>
<protein>
    <submittedName>
        <fullName evidence="2">Protein viaA</fullName>
    </submittedName>
</protein>
<dbReference type="PATRIC" id="fig|693.5.peg.1299"/>
<dbReference type="GO" id="GO:0005829">
    <property type="term" value="C:cytosol"/>
    <property type="evidence" value="ECO:0007669"/>
    <property type="project" value="TreeGrafter"/>
</dbReference>
<dbReference type="SMART" id="SM00327">
    <property type="entry name" value="VWA"/>
    <property type="match status" value="1"/>
</dbReference>
<dbReference type="InterPro" id="IPR036465">
    <property type="entry name" value="vWFA_dom_sf"/>
</dbReference>
<evidence type="ECO:0000259" key="1">
    <source>
        <dbReference type="SMART" id="SM00327"/>
    </source>
</evidence>
<dbReference type="InterPro" id="IPR002035">
    <property type="entry name" value="VWF_A"/>
</dbReference>
<proteinExistence type="predicted"/>
<evidence type="ECO:0000313" key="3">
    <source>
        <dbReference type="Proteomes" id="UP000037515"/>
    </source>
</evidence>
<dbReference type="AlphaFoldDB" id="A0A0M0HR00"/>
<keyword evidence="3" id="KW-1185">Reference proteome</keyword>
<dbReference type="PANTHER" id="PTHR36846">
    <property type="entry name" value="PROTEIN VIAA"/>
    <property type="match status" value="1"/>
</dbReference>
<dbReference type="Gene3D" id="3.40.50.410">
    <property type="entry name" value="von Willebrand factor, type A domain"/>
    <property type="match status" value="1"/>
</dbReference>
<reference evidence="3" key="1">
    <citation type="submission" date="2015-08" db="EMBL/GenBank/DDBJ databases">
        <title>Vibrio galatheae sp. nov., a novel member of the Vibrionaceae family isolated from the Solomon Islands.</title>
        <authorList>
            <person name="Giubergia S."/>
            <person name="Machado H."/>
            <person name="Mateiu R.V."/>
            <person name="Gram L."/>
        </authorList>
    </citation>
    <scope>NUCLEOTIDE SEQUENCE [LARGE SCALE GENOMIC DNA]</scope>
    <source>
        <strain evidence="3">DSM 19584</strain>
    </source>
</reference>
<dbReference type="SUPFAM" id="SSF53300">
    <property type="entry name" value="vWA-like"/>
    <property type="match status" value="1"/>
</dbReference>
<dbReference type="STRING" id="693.AKJ17_06365"/>
<dbReference type="EMBL" id="LHPJ01000005">
    <property type="protein sequence ID" value="KOO04525.1"/>
    <property type="molecule type" value="Genomic_DNA"/>
</dbReference>
<organism evidence="2 3">
    <name type="scientific">Vibrio nereis</name>
    <dbReference type="NCBI Taxonomy" id="693"/>
    <lineage>
        <taxon>Bacteria</taxon>
        <taxon>Pseudomonadati</taxon>
        <taxon>Pseudomonadota</taxon>
        <taxon>Gammaproteobacteria</taxon>
        <taxon>Vibrionales</taxon>
        <taxon>Vibrionaceae</taxon>
        <taxon>Vibrio</taxon>
    </lineage>
</organism>
<dbReference type="RefSeq" id="WP_053394937.1">
    <property type="nucleotide sequence ID" value="NZ_LHPJ01000005.1"/>
</dbReference>